<keyword evidence="3" id="KW-1185">Reference proteome</keyword>
<comment type="caution">
    <text evidence="2">The sequence shown here is derived from an EMBL/GenBank/DDBJ whole genome shotgun (WGS) entry which is preliminary data.</text>
</comment>
<dbReference type="EMBL" id="BDSP01000264">
    <property type="protein sequence ID" value="GAX28025.1"/>
    <property type="molecule type" value="Genomic_DNA"/>
</dbReference>
<name>A0A1Z5KPH5_FISSO</name>
<dbReference type="InParanoid" id="A0A1Z5KPH5"/>
<dbReference type="AlphaFoldDB" id="A0A1Z5KPH5"/>
<feature type="region of interest" description="Disordered" evidence="1">
    <location>
        <begin position="219"/>
        <end position="246"/>
    </location>
</feature>
<accession>A0A1Z5KPH5</accession>
<protein>
    <submittedName>
        <fullName evidence="2">Uncharacterized protein</fullName>
    </submittedName>
</protein>
<feature type="region of interest" description="Disordered" evidence="1">
    <location>
        <begin position="265"/>
        <end position="339"/>
    </location>
</feature>
<feature type="compositionally biased region" description="Basic and acidic residues" evidence="1">
    <location>
        <begin position="272"/>
        <end position="290"/>
    </location>
</feature>
<sequence length="822" mass="90596">MPALTQENIRKTTLEDASQRARALLGSLKEKRDFFETRIHVAHANVQDVGDQGNLSPSPTRSSLSFADMTTTLGSKIQDRRSMLNRLTSSPNGSYRTANTQETTASTLTTPLPEEPTVLVRIPPAPSLKDIEDSIKEDVCVVIPGRDQSPSPELSTSWLEDSSDTQQQCPQTVDPNINLCSENLPTSIFSPQVACETYPHEAVEPRHVNLFPSSIPTQATIRVVDPPDRETPYKSAGSDKHTASIRETGLTAHELSAAKIESAKMECASNDRTLRSNEQQKEQRERESHLRKEKYSRHRSKSHKTNDTRRETSKPLSKPPRPSRRISRSKRTVKDRRKTEMALSAASFLLEPASSFEDHSDSYPQWSLFNSAAVPIGSFVDSGMRRPATTEKPETEKIAKNGLKVSPVGSQPTRSVTGGSALPTKVRRRSVTFALPVESKTPDADFPGQNNVARSQHGDEDIHFISQKDAEMVPNVKTLKGKIPECRPEEKGSVVLVQCSEDSQEDRIAFLKSVLTTHGTLKPSKLKKDVKRISVRVDRFGILRKRCSNACDDSSMDFTTDSNTSGWMSGSDSLDGASSNAVIEDISDIDVIIKKKIPRAVSPLLSPGGSKQRVMYSAKLVSSPVPAKVEGNEPVSGDLPLPELDDRCFRKHKYKVPILLRPLVFASENQSDALSQCYGGMYSISSESIVEKRIQAFERKIKAGQYVPQYRPMSKNFPCATRGSLYDIAVHSGCVMDEEKLKPRPENKRKENPAKGGLYYLALSSGLSRSSIESRCSYTIFTKTSACSVIESNGEVIPEEVSDEMCGACGSLYIANTTLSLG</sequence>
<gene>
    <name evidence="2" type="ORF">FisN_2Hh157</name>
</gene>
<organism evidence="2 3">
    <name type="scientific">Fistulifera solaris</name>
    <name type="common">Oleaginous diatom</name>
    <dbReference type="NCBI Taxonomy" id="1519565"/>
    <lineage>
        <taxon>Eukaryota</taxon>
        <taxon>Sar</taxon>
        <taxon>Stramenopiles</taxon>
        <taxon>Ochrophyta</taxon>
        <taxon>Bacillariophyta</taxon>
        <taxon>Bacillariophyceae</taxon>
        <taxon>Bacillariophycidae</taxon>
        <taxon>Naviculales</taxon>
        <taxon>Naviculaceae</taxon>
        <taxon>Fistulifera</taxon>
    </lineage>
</organism>
<evidence type="ECO:0000313" key="3">
    <source>
        <dbReference type="Proteomes" id="UP000198406"/>
    </source>
</evidence>
<feature type="compositionally biased region" description="Basic and acidic residues" evidence="1">
    <location>
        <begin position="304"/>
        <end position="313"/>
    </location>
</feature>
<feature type="region of interest" description="Disordered" evidence="1">
    <location>
        <begin position="145"/>
        <end position="169"/>
    </location>
</feature>
<proteinExistence type="predicted"/>
<dbReference type="Proteomes" id="UP000198406">
    <property type="component" value="Unassembled WGS sequence"/>
</dbReference>
<evidence type="ECO:0000313" key="2">
    <source>
        <dbReference type="EMBL" id="GAX28025.1"/>
    </source>
</evidence>
<feature type="compositionally biased region" description="Basic residues" evidence="1">
    <location>
        <begin position="321"/>
        <end position="336"/>
    </location>
</feature>
<feature type="compositionally biased region" description="Low complexity" evidence="1">
    <location>
        <begin position="97"/>
        <end position="109"/>
    </location>
</feature>
<feature type="compositionally biased region" description="Basic and acidic residues" evidence="1">
    <location>
        <begin position="225"/>
        <end position="244"/>
    </location>
</feature>
<feature type="compositionally biased region" description="Polar residues" evidence="1">
    <location>
        <begin position="86"/>
        <end position="96"/>
    </location>
</feature>
<feature type="compositionally biased region" description="Basic residues" evidence="1">
    <location>
        <begin position="291"/>
        <end position="303"/>
    </location>
</feature>
<feature type="region of interest" description="Disordered" evidence="1">
    <location>
        <begin position="86"/>
        <end position="109"/>
    </location>
</feature>
<reference evidence="2 3" key="1">
    <citation type="journal article" date="2015" name="Plant Cell">
        <title>Oil accumulation by the oleaginous diatom Fistulifera solaris as revealed by the genome and transcriptome.</title>
        <authorList>
            <person name="Tanaka T."/>
            <person name="Maeda Y."/>
            <person name="Veluchamy A."/>
            <person name="Tanaka M."/>
            <person name="Abida H."/>
            <person name="Marechal E."/>
            <person name="Bowler C."/>
            <person name="Muto M."/>
            <person name="Sunaga Y."/>
            <person name="Tanaka M."/>
            <person name="Yoshino T."/>
            <person name="Taniguchi T."/>
            <person name="Fukuda Y."/>
            <person name="Nemoto M."/>
            <person name="Matsumoto M."/>
            <person name="Wong P.S."/>
            <person name="Aburatani S."/>
            <person name="Fujibuchi W."/>
        </authorList>
    </citation>
    <scope>NUCLEOTIDE SEQUENCE [LARGE SCALE GENOMIC DNA]</scope>
    <source>
        <strain evidence="2 3">JPCC DA0580</strain>
    </source>
</reference>
<feature type="compositionally biased region" description="Polar residues" evidence="1">
    <location>
        <begin position="148"/>
        <end position="169"/>
    </location>
</feature>
<evidence type="ECO:0000256" key="1">
    <source>
        <dbReference type="SAM" id="MobiDB-lite"/>
    </source>
</evidence>